<dbReference type="GO" id="GO:0009055">
    <property type="term" value="F:electron transfer activity"/>
    <property type="evidence" value="ECO:0007669"/>
    <property type="project" value="InterPro"/>
</dbReference>
<keyword evidence="2" id="KW-1185">Reference proteome</keyword>
<dbReference type="EMBL" id="CAJNNV010029141">
    <property type="protein sequence ID" value="CAE8627304.1"/>
    <property type="molecule type" value="Genomic_DNA"/>
</dbReference>
<name>A0A813GUY6_POLGL</name>
<gene>
    <name evidence="1" type="ORF">PGLA1383_LOCUS44100</name>
</gene>
<dbReference type="Proteomes" id="UP000654075">
    <property type="component" value="Unassembled WGS sequence"/>
</dbReference>
<evidence type="ECO:0000313" key="2">
    <source>
        <dbReference type="Proteomes" id="UP000654075"/>
    </source>
</evidence>
<dbReference type="OrthoDB" id="449280at2759"/>
<comment type="caution">
    <text evidence="1">The sequence shown here is derived from an EMBL/GenBank/DDBJ whole genome shotgun (WGS) entry which is preliminary data.</text>
</comment>
<protein>
    <submittedName>
        <fullName evidence="1">Uncharacterized protein</fullName>
    </submittedName>
</protein>
<sequence length="127" mass="14231">MDPVFFGHRQGSAQVRSSLDDNMPDDFTLPAGSVLFGVFGRPAGAGAGEIQQQAIMGGRATAFLWNDCGLMRYLKDPYHFRGANFQRNFKGIEDFQARVDIVHFLKTLCAENESLINPPERPFPFLY</sequence>
<organism evidence="1 2">
    <name type="scientific">Polarella glacialis</name>
    <name type="common">Dinoflagellate</name>
    <dbReference type="NCBI Taxonomy" id="89957"/>
    <lineage>
        <taxon>Eukaryota</taxon>
        <taxon>Sar</taxon>
        <taxon>Alveolata</taxon>
        <taxon>Dinophyceae</taxon>
        <taxon>Suessiales</taxon>
        <taxon>Suessiaceae</taxon>
        <taxon>Polarella</taxon>
    </lineage>
</organism>
<dbReference type="AlphaFoldDB" id="A0A813GUY6"/>
<dbReference type="InterPro" id="IPR036909">
    <property type="entry name" value="Cyt_c-like_dom_sf"/>
</dbReference>
<dbReference type="Gene3D" id="1.10.760.10">
    <property type="entry name" value="Cytochrome c-like domain"/>
    <property type="match status" value="1"/>
</dbReference>
<accession>A0A813GUY6</accession>
<evidence type="ECO:0000313" key="1">
    <source>
        <dbReference type="EMBL" id="CAE8627304.1"/>
    </source>
</evidence>
<dbReference type="GO" id="GO:0020037">
    <property type="term" value="F:heme binding"/>
    <property type="evidence" value="ECO:0007669"/>
    <property type="project" value="InterPro"/>
</dbReference>
<reference evidence="1" key="1">
    <citation type="submission" date="2021-02" db="EMBL/GenBank/DDBJ databases">
        <authorList>
            <person name="Dougan E. K."/>
            <person name="Rhodes N."/>
            <person name="Thang M."/>
            <person name="Chan C."/>
        </authorList>
    </citation>
    <scope>NUCLEOTIDE SEQUENCE</scope>
</reference>
<proteinExistence type="predicted"/>
<dbReference type="OMA" id="WNDCGLM"/>